<organism evidence="2 3">
    <name type="scientific">Methylorubrum aminovorans</name>
    <dbReference type="NCBI Taxonomy" id="269069"/>
    <lineage>
        <taxon>Bacteria</taxon>
        <taxon>Pseudomonadati</taxon>
        <taxon>Pseudomonadota</taxon>
        <taxon>Alphaproteobacteria</taxon>
        <taxon>Hyphomicrobiales</taxon>
        <taxon>Methylobacteriaceae</taxon>
        <taxon>Methylorubrum</taxon>
    </lineage>
</organism>
<reference evidence="2" key="1">
    <citation type="journal article" date="2021" name="Front. Microbiol.">
        <title>Comprehensive Comparative Genomics and Phenotyping of Methylobacterium Species.</title>
        <authorList>
            <person name="Alessa O."/>
            <person name="Ogura Y."/>
            <person name="Fujitani Y."/>
            <person name="Takami H."/>
            <person name="Hayashi T."/>
            <person name="Sahin N."/>
            <person name="Tani A."/>
        </authorList>
    </citation>
    <scope>NUCLEOTIDE SEQUENCE</scope>
    <source>
        <strain evidence="2">NBRC 15686</strain>
    </source>
</reference>
<reference evidence="2" key="2">
    <citation type="submission" date="2021-08" db="EMBL/GenBank/DDBJ databases">
        <authorList>
            <person name="Tani A."/>
            <person name="Ola A."/>
            <person name="Ogura Y."/>
            <person name="Katsura K."/>
            <person name="Hayashi T."/>
        </authorList>
    </citation>
    <scope>NUCLEOTIDE SEQUENCE</scope>
    <source>
        <strain evidence="2">NBRC 15686</strain>
    </source>
</reference>
<proteinExistence type="predicted"/>
<feature type="region of interest" description="Disordered" evidence="1">
    <location>
        <begin position="438"/>
        <end position="506"/>
    </location>
</feature>
<dbReference type="EMBL" id="BPRC01000002">
    <property type="protein sequence ID" value="GJE63842.1"/>
    <property type="molecule type" value="Genomic_DNA"/>
</dbReference>
<dbReference type="Proteomes" id="UP001055039">
    <property type="component" value="Unassembled WGS sequence"/>
</dbReference>
<evidence type="ECO:0000313" key="3">
    <source>
        <dbReference type="Proteomes" id="UP001055039"/>
    </source>
</evidence>
<gene>
    <name evidence="2" type="ORF">LNAOJCKE_1040</name>
</gene>
<name>A0ABQ4U9I6_9HYPH</name>
<keyword evidence="3" id="KW-1185">Reference proteome</keyword>
<protein>
    <submittedName>
        <fullName evidence="2">Uncharacterized protein</fullName>
    </submittedName>
</protein>
<evidence type="ECO:0000313" key="2">
    <source>
        <dbReference type="EMBL" id="GJE63842.1"/>
    </source>
</evidence>
<comment type="caution">
    <text evidence="2">The sequence shown here is derived from an EMBL/GenBank/DDBJ whole genome shotgun (WGS) entry which is preliminary data.</text>
</comment>
<feature type="compositionally biased region" description="Basic and acidic residues" evidence="1">
    <location>
        <begin position="467"/>
        <end position="482"/>
    </location>
</feature>
<sequence>MTKLHVLTGAPGCGKTRKMLDEMIAEPGRYLLCSPRTSLIDEQAVYLRGSAAALDQAVEIIPIHSAQKGQRGDVLRRLRDVVRESAATSRDDHRIVIVTHEALLTLDPSTIAGWHVRIDETPNIIASGSMRIGATWSSLDRHYALEPVEGTAWARVVDRDDVARLDRRQIVEDDATTLNAFRKAASNPNRTTFVDLREWRDAGRSRSPVRWWSMWSFTTLEACASVVMTAASFSDSIAYRSIRKFDAERVEVVEMNVSAGTPRAHPNVLIHHFTRCSGSTTWWEGDEGSYCLVQISRHLERIGFDGFWAANEAAVPYFRHRFNGTRCQPKQAGTNSLIHHTACSMTYSNKAQNSDAASIEVLGLDNEAIRSAREEEDVFQFVLRGAIRDASYGGTYRVYLHDWHQAEALSRRLCASGITNNIEIVPVVEAEVLDVQRPASKHDRGAGSKIGPEALGDRVARKKARDRARGEQRRIAAREEKIAAGTYRRRGRPRKDEHQRNGTPGT</sequence>
<accession>A0ABQ4U9I6</accession>
<evidence type="ECO:0000256" key="1">
    <source>
        <dbReference type="SAM" id="MobiDB-lite"/>
    </source>
</evidence>